<accession>Q7USK6</accession>
<evidence type="ECO:0000313" key="2">
    <source>
        <dbReference type="Proteomes" id="UP000001025"/>
    </source>
</evidence>
<name>Q7USK6_RHOBA</name>
<reference evidence="1 2" key="1">
    <citation type="journal article" date="2003" name="Proc. Natl. Acad. Sci. U.S.A.">
        <title>Complete genome sequence of the marine planctomycete Pirellula sp. strain 1.</title>
        <authorList>
            <person name="Gloeckner F.O."/>
            <person name="Kube M."/>
            <person name="Bauer M."/>
            <person name="Teeling H."/>
            <person name="Lombardot T."/>
            <person name="Ludwig W."/>
            <person name="Gade D."/>
            <person name="Beck A."/>
            <person name="Borzym K."/>
            <person name="Heitmann K."/>
            <person name="Rabus R."/>
            <person name="Schlesner H."/>
            <person name="Amann R."/>
            <person name="Reinhardt R."/>
        </authorList>
    </citation>
    <scope>NUCLEOTIDE SEQUENCE [LARGE SCALE GENOMIC DNA]</scope>
    <source>
        <strain evidence="2">DSM 10527 / NCIMB 13988 / SH1</strain>
    </source>
</reference>
<gene>
    <name evidence="1" type="ordered locus">RB4448</name>
</gene>
<dbReference type="EnsemblBacteria" id="CAD73790">
    <property type="protein sequence ID" value="CAD73790"/>
    <property type="gene ID" value="RB4448"/>
</dbReference>
<dbReference type="KEGG" id="rba:RB4448"/>
<keyword evidence="2" id="KW-1185">Reference proteome</keyword>
<dbReference type="Proteomes" id="UP000001025">
    <property type="component" value="Chromosome"/>
</dbReference>
<protein>
    <submittedName>
        <fullName evidence="1">Uncharacterized protein</fullName>
    </submittedName>
</protein>
<proteinExistence type="predicted"/>
<dbReference type="EMBL" id="BX294140">
    <property type="protein sequence ID" value="CAD73790.1"/>
    <property type="molecule type" value="Genomic_DNA"/>
</dbReference>
<dbReference type="STRING" id="243090.RB4448"/>
<sequence>MDGTSPLMLEHRVLVQSNREFATRRAFAVYSAERSHWMVAPLLPRVSVNCKTLFSLSATGDSITWISPSFGVTKTDAQTGSSPFVNSFQNASGGGSGA</sequence>
<evidence type="ECO:0000313" key="1">
    <source>
        <dbReference type="EMBL" id="CAD73790.1"/>
    </source>
</evidence>
<organism evidence="1 2">
    <name type="scientific">Rhodopirellula baltica (strain DSM 10527 / NCIMB 13988 / SH1)</name>
    <dbReference type="NCBI Taxonomy" id="243090"/>
    <lineage>
        <taxon>Bacteria</taxon>
        <taxon>Pseudomonadati</taxon>
        <taxon>Planctomycetota</taxon>
        <taxon>Planctomycetia</taxon>
        <taxon>Pirellulales</taxon>
        <taxon>Pirellulaceae</taxon>
        <taxon>Rhodopirellula</taxon>
    </lineage>
</organism>
<dbReference type="InParanoid" id="Q7USK6"/>
<dbReference type="HOGENOM" id="CLU_2331777_0_0_0"/>
<dbReference type="AlphaFoldDB" id="Q7USK6"/>